<gene>
    <name evidence="2" type="ORF">B5G17_03875</name>
</gene>
<dbReference type="CDD" id="cd16387">
    <property type="entry name" value="ParB_N_Srx"/>
    <property type="match status" value="1"/>
</dbReference>
<dbReference type="RefSeq" id="WP_005790026.1">
    <property type="nucleotide sequence ID" value="NZ_NFHS01000002.1"/>
</dbReference>
<protein>
    <recommendedName>
        <fullName evidence="1">GmrSD restriction endonucleases N-terminal domain-containing protein</fullName>
    </recommendedName>
</protein>
<dbReference type="InterPro" id="IPR004919">
    <property type="entry name" value="GmrSD_N"/>
</dbReference>
<proteinExistence type="predicted"/>
<dbReference type="Pfam" id="PF03235">
    <property type="entry name" value="GmrSD_N"/>
    <property type="match status" value="1"/>
</dbReference>
<name>A0A1Y3V4Q3_BACUN</name>
<accession>A0A1Y3V4Q3</accession>
<dbReference type="AlphaFoldDB" id="A0A1Y3V4Q3"/>
<evidence type="ECO:0000313" key="2">
    <source>
        <dbReference type="EMBL" id="OUN56082.1"/>
    </source>
</evidence>
<dbReference type="EMBL" id="NFHS01000002">
    <property type="protein sequence ID" value="OUN56082.1"/>
    <property type="molecule type" value="Genomic_DNA"/>
</dbReference>
<dbReference type="GeneID" id="29794756"/>
<organism evidence="2 3">
    <name type="scientific">Bacteroides uniformis</name>
    <dbReference type="NCBI Taxonomy" id="820"/>
    <lineage>
        <taxon>Bacteria</taxon>
        <taxon>Pseudomonadati</taxon>
        <taxon>Bacteroidota</taxon>
        <taxon>Bacteroidia</taxon>
        <taxon>Bacteroidales</taxon>
        <taxon>Bacteroidaceae</taxon>
        <taxon>Bacteroides</taxon>
    </lineage>
</organism>
<dbReference type="InterPro" id="IPR036086">
    <property type="entry name" value="ParB/Sulfiredoxin_sf"/>
</dbReference>
<dbReference type="SUPFAM" id="SSF110849">
    <property type="entry name" value="ParB/Sulfiredoxin"/>
    <property type="match status" value="1"/>
</dbReference>
<evidence type="ECO:0000313" key="3">
    <source>
        <dbReference type="Proteomes" id="UP000196329"/>
    </source>
</evidence>
<sequence>MENRVYYGEYSLAYWLELILNRKITLPAYQRHFVWNEEKMNALLCSIKEERFIPPVTIGAFTDANGQKQHYIIDGQQRLTSILLAYLDIFPNKEGFRAHLTALANGTEILPEDGIDPYDNVLEWNFHTLTEKGKDKATILSKLEQNNYKTLNLAIATDFWSNHFLGFSYIVPASSSSSDQQKYYTKVFREINVQGEKLLPMESRRSLYFLNNELEGYFEPAFAPEYFVKLAAVKQQMDFVRYLCLLSAYAKHQDVRKVARSYGYRMEEYIENYVYSVVEDENEDMFGRFETLFANKDYHADMERLNQTLHDLNIPKEHPSIINLDMYFFGLVYYVLLQHKSVDCTRKEQLKQRLERRINELKAMDKHAQAPAQLQYMRKRIEESLNIYHSYLLP</sequence>
<dbReference type="Proteomes" id="UP000196329">
    <property type="component" value="Unassembled WGS sequence"/>
</dbReference>
<comment type="caution">
    <text evidence="2">The sequence shown here is derived from an EMBL/GenBank/DDBJ whole genome shotgun (WGS) entry which is preliminary data.</text>
</comment>
<feature type="domain" description="GmrSD restriction endonucleases N-terminal" evidence="1">
    <location>
        <begin position="21"/>
        <end position="209"/>
    </location>
</feature>
<reference evidence="3" key="1">
    <citation type="submission" date="2017-04" db="EMBL/GenBank/DDBJ databases">
        <title>Function of individual gut microbiota members based on whole genome sequencing of pure cultures obtained from chicken caecum.</title>
        <authorList>
            <person name="Medvecky M."/>
            <person name="Cejkova D."/>
            <person name="Polansky O."/>
            <person name="Karasova D."/>
            <person name="Kubasova T."/>
            <person name="Cizek A."/>
            <person name="Rychlik I."/>
        </authorList>
    </citation>
    <scope>NUCLEOTIDE SEQUENCE [LARGE SCALE GENOMIC DNA]</scope>
    <source>
        <strain evidence="3">An67</strain>
    </source>
</reference>
<evidence type="ECO:0000259" key="1">
    <source>
        <dbReference type="Pfam" id="PF03235"/>
    </source>
</evidence>